<proteinExistence type="predicted"/>
<evidence type="ECO:0000256" key="2">
    <source>
        <dbReference type="ARBA" id="ARBA00022840"/>
    </source>
</evidence>
<dbReference type="PANTHER" id="PTHR27001">
    <property type="entry name" value="OS01G0253100 PROTEIN"/>
    <property type="match status" value="1"/>
</dbReference>
<keyword evidence="3" id="KW-0472">Membrane</keyword>
<dbReference type="OrthoDB" id="4062651at2759"/>
<gene>
    <name evidence="5" type="ORF">ZIOFF_005501</name>
</gene>
<sequence>MTNIDRSAIDVAIALLCLVLVALVAVLYVLCRKKFAAVDPAAGEGKVSTSGPILPAAHFHQLSDMETATAGFHGSRVVGCGRLGTVYKAEEADGGRGYSVKRIHHHLVLGNPGMSFSSRMKSLSYACHHPNVVPVLGFSEAPGERLIISEFVGETSCSLEHYLKQGSAVLGWAARLRIATGAARGIEHLHDASVPGVVHGCVKPSNILVDAGLCSRVCDYGLSFLMEAADRAREMEGYVDWEGGGACKENDVYAFGVVLLELLSGRRCDGGRLADWALALMREDRAGEVLDARVAAPRDVRPLLRMMKVAAACVGNGRKTRPGIAQVAAILSSLEAQPSSAQSPDEVSKS</sequence>
<feature type="domain" description="Protein kinase" evidence="4">
    <location>
        <begin position="72"/>
        <end position="334"/>
    </location>
</feature>
<evidence type="ECO:0000313" key="6">
    <source>
        <dbReference type="Proteomes" id="UP000734854"/>
    </source>
</evidence>
<protein>
    <recommendedName>
        <fullName evidence="4">Protein kinase domain-containing protein</fullName>
    </recommendedName>
</protein>
<comment type="caution">
    <text evidence="5">The sequence shown here is derived from an EMBL/GenBank/DDBJ whole genome shotgun (WGS) entry which is preliminary data.</text>
</comment>
<accession>A0A8J5HVN1</accession>
<dbReference type="PROSITE" id="PS50011">
    <property type="entry name" value="PROTEIN_KINASE_DOM"/>
    <property type="match status" value="1"/>
</dbReference>
<dbReference type="GO" id="GO:0005524">
    <property type="term" value="F:ATP binding"/>
    <property type="evidence" value="ECO:0007669"/>
    <property type="project" value="UniProtKB-KW"/>
</dbReference>
<keyword evidence="1" id="KW-0547">Nucleotide-binding</keyword>
<dbReference type="InterPro" id="IPR000719">
    <property type="entry name" value="Prot_kinase_dom"/>
</dbReference>
<feature type="transmembrane region" description="Helical" evidence="3">
    <location>
        <begin position="12"/>
        <end position="30"/>
    </location>
</feature>
<dbReference type="GO" id="GO:0005886">
    <property type="term" value="C:plasma membrane"/>
    <property type="evidence" value="ECO:0007669"/>
    <property type="project" value="TreeGrafter"/>
</dbReference>
<keyword evidence="3" id="KW-1133">Transmembrane helix</keyword>
<organism evidence="5 6">
    <name type="scientific">Zingiber officinale</name>
    <name type="common">Ginger</name>
    <name type="synonym">Amomum zingiber</name>
    <dbReference type="NCBI Taxonomy" id="94328"/>
    <lineage>
        <taxon>Eukaryota</taxon>
        <taxon>Viridiplantae</taxon>
        <taxon>Streptophyta</taxon>
        <taxon>Embryophyta</taxon>
        <taxon>Tracheophyta</taxon>
        <taxon>Spermatophyta</taxon>
        <taxon>Magnoliopsida</taxon>
        <taxon>Liliopsida</taxon>
        <taxon>Zingiberales</taxon>
        <taxon>Zingiberaceae</taxon>
        <taxon>Zingiber</taxon>
    </lineage>
</organism>
<evidence type="ECO:0000313" key="5">
    <source>
        <dbReference type="EMBL" id="KAG6531684.1"/>
    </source>
</evidence>
<evidence type="ECO:0000256" key="3">
    <source>
        <dbReference type="SAM" id="Phobius"/>
    </source>
</evidence>
<keyword evidence="6" id="KW-1185">Reference proteome</keyword>
<keyword evidence="3" id="KW-0812">Transmembrane</keyword>
<dbReference type="Pfam" id="PF00069">
    <property type="entry name" value="Pkinase"/>
    <property type="match status" value="1"/>
</dbReference>
<dbReference type="PANTHER" id="PTHR27001:SF39">
    <property type="entry name" value="PROTEIN KINASE SUPERFAMILY PROTEIN"/>
    <property type="match status" value="1"/>
</dbReference>
<keyword evidence="2" id="KW-0067">ATP-binding</keyword>
<dbReference type="GO" id="GO:0004672">
    <property type="term" value="F:protein kinase activity"/>
    <property type="evidence" value="ECO:0007669"/>
    <property type="project" value="InterPro"/>
</dbReference>
<dbReference type="AlphaFoldDB" id="A0A8J5HVN1"/>
<dbReference type="EMBL" id="JACMSC010000002">
    <property type="protein sequence ID" value="KAG6531684.1"/>
    <property type="molecule type" value="Genomic_DNA"/>
</dbReference>
<name>A0A8J5HVN1_ZINOF</name>
<reference evidence="5 6" key="1">
    <citation type="submission" date="2020-08" db="EMBL/GenBank/DDBJ databases">
        <title>Plant Genome Project.</title>
        <authorList>
            <person name="Zhang R.-G."/>
        </authorList>
    </citation>
    <scope>NUCLEOTIDE SEQUENCE [LARGE SCALE GENOMIC DNA]</scope>
    <source>
        <tissue evidence="5">Rhizome</tissue>
    </source>
</reference>
<dbReference type="Proteomes" id="UP000734854">
    <property type="component" value="Unassembled WGS sequence"/>
</dbReference>
<evidence type="ECO:0000256" key="1">
    <source>
        <dbReference type="ARBA" id="ARBA00022741"/>
    </source>
</evidence>
<evidence type="ECO:0000259" key="4">
    <source>
        <dbReference type="PROSITE" id="PS50011"/>
    </source>
</evidence>